<protein>
    <submittedName>
        <fullName evidence="6">LLM class flavin-dependent oxidoreductase</fullName>
        <ecNumber evidence="6">1.-.-.-</ecNumber>
    </submittedName>
</protein>
<dbReference type="InterPro" id="IPR011251">
    <property type="entry name" value="Luciferase-like_dom"/>
</dbReference>
<dbReference type="SUPFAM" id="SSF51679">
    <property type="entry name" value="Bacterial luciferase-like"/>
    <property type="match status" value="1"/>
</dbReference>
<evidence type="ECO:0000259" key="5">
    <source>
        <dbReference type="Pfam" id="PF00296"/>
    </source>
</evidence>
<keyword evidence="3 6" id="KW-0560">Oxidoreductase</keyword>
<name>A0ABV3T2Z2_9ACTN</name>
<keyword evidence="2" id="KW-0288">FMN</keyword>
<dbReference type="PANTHER" id="PTHR42847:SF4">
    <property type="entry name" value="ALKANESULFONATE MONOOXYGENASE-RELATED"/>
    <property type="match status" value="1"/>
</dbReference>
<feature type="domain" description="Luciferase-like" evidence="5">
    <location>
        <begin position="18"/>
        <end position="231"/>
    </location>
</feature>
<evidence type="ECO:0000256" key="1">
    <source>
        <dbReference type="ARBA" id="ARBA00022630"/>
    </source>
</evidence>
<evidence type="ECO:0000256" key="4">
    <source>
        <dbReference type="ARBA" id="ARBA00023033"/>
    </source>
</evidence>
<dbReference type="Pfam" id="PF00296">
    <property type="entry name" value="Bac_luciferase"/>
    <property type="match status" value="1"/>
</dbReference>
<evidence type="ECO:0000313" key="7">
    <source>
        <dbReference type="Proteomes" id="UP001556631"/>
    </source>
</evidence>
<dbReference type="InterPro" id="IPR036661">
    <property type="entry name" value="Luciferase-like_sf"/>
</dbReference>
<evidence type="ECO:0000256" key="2">
    <source>
        <dbReference type="ARBA" id="ARBA00022643"/>
    </source>
</evidence>
<organism evidence="6 7">
    <name type="scientific">Nocardioides eburneus</name>
    <dbReference type="NCBI Taxonomy" id="3231482"/>
    <lineage>
        <taxon>Bacteria</taxon>
        <taxon>Bacillati</taxon>
        <taxon>Actinomycetota</taxon>
        <taxon>Actinomycetes</taxon>
        <taxon>Propionibacteriales</taxon>
        <taxon>Nocardioidaceae</taxon>
        <taxon>Nocardioides</taxon>
    </lineage>
</organism>
<accession>A0ABV3T2Z2</accession>
<evidence type="ECO:0000256" key="3">
    <source>
        <dbReference type="ARBA" id="ARBA00023002"/>
    </source>
</evidence>
<dbReference type="Gene3D" id="3.20.20.30">
    <property type="entry name" value="Luciferase-like domain"/>
    <property type="match status" value="1"/>
</dbReference>
<comment type="caution">
    <text evidence="6">The sequence shown here is derived from an EMBL/GenBank/DDBJ whole genome shotgun (WGS) entry which is preliminary data.</text>
</comment>
<keyword evidence="7" id="KW-1185">Reference proteome</keyword>
<dbReference type="PANTHER" id="PTHR42847">
    <property type="entry name" value="ALKANESULFONATE MONOOXYGENASE"/>
    <property type="match status" value="1"/>
</dbReference>
<dbReference type="EC" id="1.-.-.-" evidence="6"/>
<proteinExistence type="predicted"/>
<dbReference type="Proteomes" id="UP001556631">
    <property type="component" value="Unassembled WGS sequence"/>
</dbReference>
<dbReference type="RefSeq" id="WP_367995489.1">
    <property type="nucleotide sequence ID" value="NZ_JBFPJR010000046.1"/>
</dbReference>
<dbReference type="GO" id="GO:0016491">
    <property type="term" value="F:oxidoreductase activity"/>
    <property type="evidence" value="ECO:0007669"/>
    <property type="project" value="UniProtKB-KW"/>
</dbReference>
<reference evidence="6 7" key="1">
    <citation type="submission" date="2024-07" db="EMBL/GenBank/DDBJ databases">
        <authorList>
            <person name="Lee S."/>
            <person name="Kang M."/>
        </authorList>
    </citation>
    <scope>NUCLEOTIDE SEQUENCE [LARGE SCALE GENOMIC DNA]</scope>
    <source>
        <strain evidence="6 7">DS6</strain>
    </source>
</reference>
<keyword evidence="1" id="KW-0285">Flavoprotein</keyword>
<dbReference type="InterPro" id="IPR050172">
    <property type="entry name" value="SsuD_RutA_monooxygenase"/>
</dbReference>
<evidence type="ECO:0000313" key="6">
    <source>
        <dbReference type="EMBL" id="MEX0429523.1"/>
    </source>
</evidence>
<gene>
    <name evidence="6" type="ORF">AB3X52_18040</name>
</gene>
<sequence>MADGVVNVGVVMWPIEEWPAMGERWREAEALGFHTAWVYDHLAWRGHRPWDDAYASLAAAAALTSRIGLGTLVTSPNFRHPVPTASAVRSLDRISGGRLTLGIGAGGDGHTSDGDVLGRAWTASERADRFAEWATQLDVLLTSSPASVSGDYWTAHEVTIADGLVQERPPFYVAANGPRGMRLAARVGQGWIANPYAPDGSGLDGVRGSLGRLADVCEAEGRDPGELAKVLLTGFTAEPWLASLGAFEDLLGRYAELGITDVAIHWPRPGTPWDADCSVFEQVAAYVAGGGGGRDGGR</sequence>
<dbReference type="EMBL" id="JBFPJR010000046">
    <property type="protein sequence ID" value="MEX0429523.1"/>
    <property type="molecule type" value="Genomic_DNA"/>
</dbReference>
<keyword evidence="4" id="KW-0503">Monooxygenase</keyword>